<proteinExistence type="predicted"/>
<reference evidence="3 4" key="1">
    <citation type="journal article" date="2024" name="Nat. Commun.">
        <title>Phylogenomics reveals the evolutionary origins of lichenization in chlorophyte algae.</title>
        <authorList>
            <person name="Puginier C."/>
            <person name="Libourel C."/>
            <person name="Otte J."/>
            <person name="Skaloud P."/>
            <person name="Haon M."/>
            <person name="Grisel S."/>
            <person name="Petersen M."/>
            <person name="Berrin J.G."/>
            <person name="Delaux P.M."/>
            <person name="Dal Grande F."/>
            <person name="Keller J."/>
        </authorList>
    </citation>
    <scope>NUCLEOTIDE SEQUENCE [LARGE SCALE GENOMIC DNA]</scope>
    <source>
        <strain evidence="3 4">SAG 2145</strain>
    </source>
</reference>
<name>A0AAW1QDE0_9CHLO</name>
<comment type="caution">
    <text evidence="3">The sequence shown here is derived from an EMBL/GenBank/DDBJ whole genome shotgun (WGS) entry which is preliminary data.</text>
</comment>
<evidence type="ECO:0000313" key="3">
    <source>
        <dbReference type="EMBL" id="KAK9819428.1"/>
    </source>
</evidence>
<evidence type="ECO:0000313" key="4">
    <source>
        <dbReference type="Proteomes" id="UP001438707"/>
    </source>
</evidence>
<accession>A0AAW1QDE0</accession>
<dbReference type="PANTHER" id="PTHR47484">
    <property type="entry name" value="COMPLEX 1 PROTEIN CONTAINING PROTEIN, EXPRESSED"/>
    <property type="match status" value="1"/>
</dbReference>
<dbReference type="Pfam" id="PF05347">
    <property type="entry name" value="Complex1_LYR"/>
    <property type="match status" value="1"/>
</dbReference>
<protein>
    <recommendedName>
        <fullName evidence="2">Complex 1 LYR protein domain-containing protein</fullName>
    </recommendedName>
</protein>
<keyword evidence="1" id="KW-0175">Coiled coil</keyword>
<evidence type="ECO:0000259" key="2">
    <source>
        <dbReference type="Pfam" id="PF05347"/>
    </source>
</evidence>
<organism evidence="3 4">
    <name type="scientific">Apatococcus lobatus</name>
    <dbReference type="NCBI Taxonomy" id="904363"/>
    <lineage>
        <taxon>Eukaryota</taxon>
        <taxon>Viridiplantae</taxon>
        <taxon>Chlorophyta</taxon>
        <taxon>core chlorophytes</taxon>
        <taxon>Trebouxiophyceae</taxon>
        <taxon>Chlorellales</taxon>
        <taxon>Chlorellaceae</taxon>
        <taxon>Apatococcus</taxon>
    </lineage>
</organism>
<evidence type="ECO:0000256" key="1">
    <source>
        <dbReference type="SAM" id="Coils"/>
    </source>
</evidence>
<keyword evidence="4" id="KW-1185">Reference proteome</keyword>
<feature type="domain" description="Complex 1 LYR protein" evidence="2">
    <location>
        <begin position="62"/>
        <end position="124"/>
    </location>
</feature>
<dbReference type="GO" id="GO:0034551">
    <property type="term" value="P:mitochondrial respiratory chain complex III assembly"/>
    <property type="evidence" value="ECO:0007669"/>
    <property type="project" value="InterPro"/>
</dbReference>
<sequence length="154" mass="17912">MNRSWRPLARKQSRSLCTSGFRHFSDITWDASDTDVSNLLDSQIKKGSGSEPTPHQLLTTRREALSLYRDIFRYSVLFVWKDEAGRPWRDVLREGARQEFEMARYLKDPEQVNRLLLSGRDAVEKVLEKFEAKRQQIQQQEDAAAQAPFQPTSP</sequence>
<dbReference type="EMBL" id="JALJOS010000047">
    <property type="protein sequence ID" value="KAK9819428.1"/>
    <property type="molecule type" value="Genomic_DNA"/>
</dbReference>
<feature type="coiled-coil region" evidence="1">
    <location>
        <begin position="120"/>
        <end position="147"/>
    </location>
</feature>
<dbReference type="CDD" id="cd20267">
    <property type="entry name" value="Complex1_LYR_LYRM7"/>
    <property type="match status" value="1"/>
</dbReference>
<dbReference type="GO" id="GO:0005739">
    <property type="term" value="C:mitochondrion"/>
    <property type="evidence" value="ECO:0007669"/>
    <property type="project" value="GOC"/>
</dbReference>
<gene>
    <name evidence="3" type="ORF">WJX74_002630</name>
</gene>
<dbReference type="InterPro" id="IPR008011">
    <property type="entry name" value="Complex1_LYR_dom"/>
</dbReference>
<dbReference type="AlphaFoldDB" id="A0AAW1QDE0"/>
<dbReference type="Proteomes" id="UP001438707">
    <property type="component" value="Unassembled WGS sequence"/>
</dbReference>
<dbReference type="PANTHER" id="PTHR47484:SF1">
    <property type="entry name" value="COMPLEX 1 PROTEIN CONTAINING PROTEIN, EXPRESSED"/>
    <property type="match status" value="1"/>
</dbReference>
<dbReference type="InterPro" id="IPR045298">
    <property type="entry name" value="Complex1_LYR_LYRM7"/>
</dbReference>